<evidence type="ECO:0000313" key="3">
    <source>
        <dbReference type="EMBL" id="WOX28544.1"/>
    </source>
</evidence>
<protein>
    <recommendedName>
        <fullName evidence="6">Peptidase MA-like domain-containing protein</fullName>
    </recommendedName>
</protein>
<accession>A0A8I2KLD7</accession>
<proteinExistence type="predicted"/>
<evidence type="ECO:0000313" key="4">
    <source>
        <dbReference type="Proteomes" id="UP000646877"/>
    </source>
</evidence>
<dbReference type="EMBL" id="WEIA01000006">
    <property type="protein sequence ID" value="NLR22040.1"/>
    <property type="molecule type" value="Genomic_DNA"/>
</dbReference>
<organism evidence="2 4">
    <name type="scientific">Pseudoalteromonas maricaloris</name>
    <dbReference type="NCBI Taxonomy" id="184924"/>
    <lineage>
        <taxon>Bacteria</taxon>
        <taxon>Pseudomonadati</taxon>
        <taxon>Pseudomonadota</taxon>
        <taxon>Gammaproteobacteria</taxon>
        <taxon>Alteromonadales</taxon>
        <taxon>Pseudoalteromonadaceae</taxon>
        <taxon>Pseudoalteromonas</taxon>
    </lineage>
</organism>
<dbReference type="Proteomes" id="UP000646877">
    <property type="component" value="Unassembled WGS sequence"/>
</dbReference>
<gene>
    <name evidence="2" type="ORF">F9Y85_12050</name>
    <name evidence="3" type="ORF">R5H13_18305</name>
</gene>
<dbReference type="EMBL" id="CP137578">
    <property type="protein sequence ID" value="WOX28544.1"/>
    <property type="molecule type" value="Genomic_DNA"/>
</dbReference>
<dbReference type="Proteomes" id="UP001304419">
    <property type="component" value="Chromosome 1"/>
</dbReference>
<keyword evidence="5" id="KW-1185">Reference proteome</keyword>
<evidence type="ECO:0000256" key="1">
    <source>
        <dbReference type="SAM" id="Phobius"/>
    </source>
</evidence>
<keyword evidence="1" id="KW-0472">Membrane</keyword>
<dbReference type="RefSeq" id="WP_130127157.1">
    <property type="nucleotide sequence ID" value="NZ_CBCSDF010000016.1"/>
</dbReference>
<reference evidence="3 5" key="2">
    <citation type="submission" date="2023-10" db="EMBL/GenBank/DDBJ databases">
        <title>To unveil natural product biosynthetic capacity in Pseudoalteromonas.</title>
        <authorList>
            <person name="Wang J."/>
        </authorList>
    </citation>
    <scope>NUCLEOTIDE SEQUENCE [LARGE SCALE GENOMIC DNA]</scope>
    <source>
        <strain evidence="3 5">DSM 15914</strain>
    </source>
</reference>
<evidence type="ECO:0000313" key="2">
    <source>
        <dbReference type="EMBL" id="NLR22040.1"/>
    </source>
</evidence>
<reference evidence="2" key="1">
    <citation type="submission" date="2019-10" db="EMBL/GenBank/DDBJ databases">
        <authorList>
            <person name="Paulsen S."/>
        </authorList>
    </citation>
    <scope>NUCLEOTIDE SEQUENCE</scope>
    <source>
        <strain evidence="2">LMG 19692</strain>
    </source>
</reference>
<keyword evidence="1" id="KW-0812">Transmembrane</keyword>
<dbReference type="AlphaFoldDB" id="A0A8I2KLD7"/>
<evidence type="ECO:0000313" key="5">
    <source>
        <dbReference type="Proteomes" id="UP001304419"/>
    </source>
</evidence>
<sequence length="287" mass="33135">MRSNGKNFKKYIIVLLSISAIFIVLITFMQPVLIKAIWAKYKSTDHFLTLQIDRRIRYEASAENNAFRVSRVLSESQYAVEHVLKAKFKKPISVYVCASQDSFNEYVFLSKNVVGAVYWGKLFLSPNAFHSSSIGRLLNHELTHYLFYTHLGDKAHIEKVPLWFREGIAEFVANGGQDYTKGKEIFELMNENEVNTYLSGELNYWFLSQDASDAVTKNGVVNRVSYRVGGLFLHFIYDLSPKQFNELIQLLLTGIEFSDALQSTYEKSTHSLLKEFSHYLTQESMHY</sequence>
<name>A0A8I2KLD7_9GAMM</name>
<evidence type="ECO:0008006" key="6">
    <source>
        <dbReference type="Google" id="ProtNLM"/>
    </source>
</evidence>
<dbReference type="Gene3D" id="1.10.390.20">
    <property type="match status" value="1"/>
</dbReference>
<keyword evidence="1" id="KW-1133">Transmembrane helix</keyword>
<feature type="transmembrane region" description="Helical" evidence="1">
    <location>
        <begin position="12"/>
        <end position="33"/>
    </location>
</feature>